<dbReference type="SUPFAM" id="SSF144091">
    <property type="entry name" value="Rhomboid-like"/>
    <property type="match status" value="1"/>
</dbReference>
<dbReference type="AlphaFoldDB" id="A0A846MRR5"/>
<feature type="transmembrane region" description="Helical" evidence="5">
    <location>
        <begin position="48"/>
        <end position="74"/>
    </location>
</feature>
<feature type="domain" description="Peptidase S54 rhomboid" evidence="6">
    <location>
        <begin position="50"/>
        <end position="177"/>
    </location>
</feature>
<evidence type="ECO:0000256" key="2">
    <source>
        <dbReference type="ARBA" id="ARBA00022692"/>
    </source>
</evidence>
<evidence type="ECO:0000256" key="5">
    <source>
        <dbReference type="SAM" id="Phobius"/>
    </source>
</evidence>
<dbReference type="EMBL" id="JAASRN010000002">
    <property type="protein sequence ID" value="NIK74121.1"/>
    <property type="molecule type" value="Genomic_DNA"/>
</dbReference>
<protein>
    <submittedName>
        <fullName evidence="7">Membrane associated rhomboid family serine protease</fullName>
    </submittedName>
</protein>
<keyword evidence="7" id="KW-0645">Protease</keyword>
<evidence type="ECO:0000313" key="7">
    <source>
        <dbReference type="EMBL" id="NIK74121.1"/>
    </source>
</evidence>
<proteinExistence type="predicted"/>
<gene>
    <name evidence="7" type="ORF">FHS56_001634</name>
</gene>
<dbReference type="GO" id="GO:0004252">
    <property type="term" value="F:serine-type endopeptidase activity"/>
    <property type="evidence" value="ECO:0007669"/>
    <property type="project" value="InterPro"/>
</dbReference>
<accession>A0A846MRR5</accession>
<dbReference type="Gene3D" id="1.20.1540.10">
    <property type="entry name" value="Rhomboid-like"/>
    <property type="match status" value="1"/>
</dbReference>
<feature type="transmembrane region" description="Helical" evidence="5">
    <location>
        <begin position="160"/>
        <end position="177"/>
    </location>
</feature>
<comment type="caution">
    <text evidence="7">The sequence shown here is derived from an EMBL/GenBank/DDBJ whole genome shotgun (WGS) entry which is preliminary data.</text>
</comment>
<dbReference type="GO" id="GO:0006508">
    <property type="term" value="P:proteolysis"/>
    <property type="evidence" value="ECO:0007669"/>
    <property type="project" value="UniProtKB-KW"/>
</dbReference>
<dbReference type="GO" id="GO:0016020">
    <property type="term" value="C:membrane"/>
    <property type="evidence" value="ECO:0007669"/>
    <property type="project" value="UniProtKB-SubCell"/>
</dbReference>
<keyword evidence="2 5" id="KW-0812">Transmembrane</keyword>
<feature type="transmembrane region" description="Helical" evidence="5">
    <location>
        <begin position="135"/>
        <end position="154"/>
    </location>
</feature>
<evidence type="ECO:0000259" key="6">
    <source>
        <dbReference type="Pfam" id="PF01694"/>
    </source>
</evidence>
<reference evidence="7 8" key="1">
    <citation type="submission" date="2020-03" db="EMBL/GenBank/DDBJ databases">
        <title>Genomic Encyclopedia of Type Strains, Phase IV (KMG-IV): sequencing the most valuable type-strain genomes for metagenomic binning, comparative biology and taxonomic classification.</title>
        <authorList>
            <person name="Goeker M."/>
        </authorList>
    </citation>
    <scope>NUCLEOTIDE SEQUENCE [LARGE SCALE GENOMIC DNA]</scope>
    <source>
        <strain evidence="7 8">DSM 5718</strain>
    </source>
</reference>
<keyword evidence="8" id="KW-1185">Reference proteome</keyword>
<evidence type="ECO:0000256" key="3">
    <source>
        <dbReference type="ARBA" id="ARBA00022989"/>
    </source>
</evidence>
<organism evidence="7 8">
    <name type="scientific">Thermonema lapsum</name>
    <dbReference type="NCBI Taxonomy" id="28195"/>
    <lineage>
        <taxon>Bacteria</taxon>
        <taxon>Pseudomonadati</taxon>
        <taxon>Bacteroidota</taxon>
        <taxon>Cytophagia</taxon>
        <taxon>Cytophagales</taxon>
        <taxon>Thermonemataceae</taxon>
        <taxon>Thermonema</taxon>
    </lineage>
</organism>
<feature type="transmembrane region" description="Helical" evidence="5">
    <location>
        <begin position="110"/>
        <end position="128"/>
    </location>
</feature>
<keyword evidence="3 5" id="KW-1133">Transmembrane helix</keyword>
<dbReference type="Proteomes" id="UP000537126">
    <property type="component" value="Unassembled WGS sequence"/>
</dbReference>
<dbReference type="InterPro" id="IPR022764">
    <property type="entry name" value="Peptidase_S54_rhomboid_dom"/>
</dbReference>
<keyword evidence="7" id="KW-0378">Hydrolase</keyword>
<name>A0A846MRR5_9BACT</name>
<dbReference type="PANTHER" id="PTHR43066">
    <property type="entry name" value="RHOMBOID-RELATED PROTEIN"/>
    <property type="match status" value="1"/>
</dbReference>
<evidence type="ECO:0000256" key="1">
    <source>
        <dbReference type="ARBA" id="ARBA00004141"/>
    </source>
</evidence>
<keyword evidence="4 5" id="KW-0472">Membrane</keyword>
<comment type="subcellular location">
    <subcellularLocation>
        <location evidence="1">Membrane</location>
        <topology evidence="1">Multi-pass membrane protein</topology>
    </subcellularLocation>
</comment>
<dbReference type="Pfam" id="PF01694">
    <property type="entry name" value="Rhomboid"/>
    <property type="match status" value="1"/>
</dbReference>
<dbReference type="InterPro" id="IPR035952">
    <property type="entry name" value="Rhomboid-like_sf"/>
</dbReference>
<feature type="transmembrane region" description="Helical" evidence="5">
    <location>
        <begin position="86"/>
        <end position="104"/>
    </location>
</feature>
<dbReference type="RefSeq" id="WP_166919491.1">
    <property type="nucleotide sequence ID" value="NZ_JAASRN010000002.1"/>
</dbReference>
<sequence>MRISYNAPVTLTFTFIAAGIRLLCDWMPGLLNLLIAPPVFDVPWIHYPAFIIHILGHSSWEHYFGNFSLMLLIGPILEEKYGSKQMFYMIVLTALLGGLLNAIFFDTGLIGASGVVFMMIVLASFVNVQRGTLPLTFLLVLVLYIGQEVVQAFSNDNISQFAHIMGGGAGAFFGFMVPPKGTKESTASSSFL</sequence>
<evidence type="ECO:0000313" key="8">
    <source>
        <dbReference type="Proteomes" id="UP000537126"/>
    </source>
</evidence>
<evidence type="ECO:0000256" key="4">
    <source>
        <dbReference type="ARBA" id="ARBA00023136"/>
    </source>
</evidence>